<keyword evidence="2" id="KW-1185">Reference proteome</keyword>
<evidence type="ECO:0000313" key="1">
    <source>
        <dbReference type="EMBL" id="EAX90098.1"/>
    </source>
</evidence>
<reference evidence="1" key="1">
    <citation type="submission" date="2006-10" db="EMBL/GenBank/DDBJ databases">
        <authorList>
            <person name="Amadeo P."/>
            <person name="Zhao Q."/>
            <person name="Wortman J."/>
            <person name="Fraser-Liggett C."/>
            <person name="Carlton J."/>
        </authorList>
    </citation>
    <scope>NUCLEOTIDE SEQUENCE</scope>
    <source>
        <strain evidence="1">G3</strain>
    </source>
</reference>
<dbReference type="KEGG" id="tva:4747777"/>
<proteinExistence type="predicted"/>
<dbReference type="InParanoid" id="A2FYB4"/>
<gene>
    <name evidence="1" type="ORF">TVAG_349760</name>
</gene>
<accession>A2FYB4</accession>
<evidence type="ECO:0000313" key="2">
    <source>
        <dbReference type="Proteomes" id="UP000001542"/>
    </source>
</evidence>
<dbReference type="VEuPathDB" id="TrichDB:TVAG_349760"/>
<protein>
    <submittedName>
        <fullName evidence="1">Uncharacterized protein</fullName>
    </submittedName>
</protein>
<organism evidence="1 2">
    <name type="scientific">Trichomonas vaginalis (strain ATCC PRA-98 / G3)</name>
    <dbReference type="NCBI Taxonomy" id="412133"/>
    <lineage>
        <taxon>Eukaryota</taxon>
        <taxon>Metamonada</taxon>
        <taxon>Parabasalia</taxon>
        <taxon>Trichomonadida</taxon>
        <taxon>Trichomonadidae</taxon>
        <taxon>Trichomonas</taxon>
    </lineage>
</organism>
<dbReference type="Proteomes" id="UP000001542">
    <property type="component" value="Unassembled WGS sequence"/>
</dbReference>
<dbReference type="AlphaFoldDB" id="A2FYB4"/>
<reference evidence="1" key="2">
    <citation type="journal article" date="2007" name="Science">
        <title>Draft genome sequence of the sexually transmitted pathogen Trichomonas vaginalis.</title>
        <authorList>
            <person name="Carlton J.M."/>
            <person name="Hirt R.P."/>
            <person name="Silva J.C."/>
            <person name="Delcher A.L."/>
            <person name="Schatz M."/>
            <person name="Zhao Q."/>
            <person name="Wortman J.R."/>
            <person name="Bidwell S.L."/>
            <person name="Alsmark U.C.M."/>
            <person name="Besteiro S."/>
            <person name="Sicheritz-Ponten T."/>
            <person name="Noel C.J."/>
            <person name="Dacks J.B."/>
            <person name="Foster P.G."/>
            <person name="Simillion C."/>
            <person name="Van de Peer Y."/>
            <person name="Miranda-Saavedra D."/>
            <person name="Barton G.J."/>
            <person name="Westrop G.D."/>
            <person name="Mueller S."/>
            <person name="Dessi D."/>
            <person name="Fiori P.L."/>
            <person name="Ren Q."/>
            <person name="Paulsen I."/>
            <person name="Zhang H."/>
            <person name="Bastida-Corcuera F.D."/>
            <person name="Simoes-Barbosa A."/>
            <person name="Brown M.T."/>
            <person name="Hayes R.D."/>
            <person name="Mukherjee M."/>
            <person name="Okumura C.Y."/>
            <person name="Schneider R."/>
            <person name="Smith A.J."/>
            <person name="Vanacova S."/>
            <person name="Villalvazo M."/>
            <person name="Haas B.J."/>
            <person name="Pertea M."/>
            <person name="Feldblyum T.V."/>
            <person name="Utterback T.R."/>
            <person name="Shu C.L."/>
            <person name="Osoegawa K."/>
            <person name="de Jong P.J."/>
            <person name="Hrdy I."/>
            <person name="Horvathova L."/>
            <person name="Zubacova Z."/>
            <person name="Dolezal P."/>
            <person name="Malik S.B."/>
            <person name="Logsdon J.M. Jr."/>
            <person name="Henze K."/>
            <person name="Gupta A."/>
            <person name="Wang C.C."/>
            <person name="Dunne R.L."/>
            <person name="Upcroft J.A."/>
            <person name="Upcroft P."/>
            <person name="White O."/>
            <person name="Salzberg S.L."/>
            <person name="Tang P."/>
            <person name="Chiu C.-H."/>
            <person name="Lee Y.-S."/>
            <person name="Embley T.M."/>
            <person name="Coombs G.H."/>
            <person name="Mottram J.C."/>
            <person name="Tachezy J."/>
            <person name="Fraser-Liggett C.M."/>
            <person name="Johnson P.J."/>
        </authorList>
    </citation>
    <scope>NUCLEOTIDE SEQUENCE [LARGE SCALE GENOMIC DNA]</scope>
    <source>
        <strain evidence="1">G3</strain>
    </source>
</reference>
<dbReference type="RefSeq" id="XP_001303028.1">
    <property type="nucleotide sequence ID" value="XM_001303027.1"/>
</dbReference>
<sequence length="421" mass="47929">MTLEKLKQNHFNKTIDSGIQINGRGICPSDLNLRCSIGNELANFHSIITWNSNHTFSFSGNCSFPQTISNEGNYILEVWAQSDNKSIKVKSELFKFYRNFPILREFHTDKDRYVHKNDSVILVSGSVSDFDIIDNITVTGTIVEGINYTSQVNIKSNSNYPFELSIPIPNNLSSGEHQLIIKCCDNTNKCVSGNKTFNYEYNSPVLTVSNLSNRTFFHNIDNIIPVSGTVSDFDGDVDFSFTYSIDGNSDNYMPISADSPFSIDISIPDNLSQGKHRISIVCCDNHGCCVSDNTEFNYEYNKPEIKIIEGPSLPVYINRDNFIKFVLNVLDIDGNSNISIYHDLNHTIGNLVNISLHNKTAQKVEYYIPITSEINIGECEIQFHAVDEYDLYSNQEKIIIKFEKYISEDLHIYSFTKRRRH</sequence>
<dbReference type="VEuPathDB" id="TrichDB:TVAGG3_0432500"/>
<name>A2FYB4_TRIV3</name>
<dbReference type="EMBL" id="DS114138">
    <property type="protein sequence ID" value="EAX90098.1"/>
    <property type="molecule type" value="Genomic_DNA"/>
</dbReference>